<sequence>MCGAFLQCKAEYHLQEDNNAGSDATCTSSSMINTCSSPTPSTSSTKTFHRQSTIDDAFKVQRSYEFGGSKDAAISQALIFMVCKDNYPLSLKANLPFQQPTR</sequence>
<protein>
    <submittedName>
        <fullName evidence="1">Uncharacterized protein</fullName>
    </submittedName>
</protein>
<evidence type="ECO:0000313" key="1">
    <source>
        <dbReference type="EMBL" id="VEN57045.1"/>
    </source>
</evidence>
<organism evidence="1 2">
    <name type="scientific">Callosobruchus maculatus</name>
    <name type="common">Southern cowpea weevil</name>
    <name type="synonym">Pulse bruchid</name>
    <dbReference type="NCBI Taxonomy" id="64391"/>
    <lineage>
        <taxon>Eukaryota</taxon>
        <taxon>Metazoa</taxon>
        <taxon>Ecdysozoa</taxon>
        <taxon>Arthropoda</taxon>
        <taxon>Hexapoda</taxon>
        <taxon>Insecta</taxon>
        <taxon>Pterygota</taxon>
        <taxon>Neoptera</taxon>
        <taxon>Endopterygota</taxon>
        <taxon>Coleoptera</taxon>
        <taxon>Polyphaga</taxon>
        <taxon>Cucujiformia</taxon>
        <taxon>Chrysomeloidea</taxon>
        <taxon>Chrysomelidae</taxon>
        <taxon>Bruchinae</taxon>
        <taxon>Bruchini</taxon>
        <taxon>Callosobruchus</taxon>
    </lineage>
</organism>
<proteinExistence type="predicted"/>
<keyword evidence="2" id="KW-1185">Reference proteome</keyword>
<accession>A0A653DA31</accession>
<gene>
    <name evidence="1" type="ORF">CALMAC_LOCUS15775</name>
</gene>
<dbReference type="OrthoDB" id="6819627at2759"/>
<reference evidence="1 2" key="1">
    <citation type="submission" date="2019-01" db="EMBL/GenBank/DDBJ databases">
        <authorList>
            <person name="Sayadi A."/>
        </authorList>
    </citation>
    <scope>NUCLEOTIDE SEQUENCE [LARGE SCALE GENOMIC DNA]</scope>
</reference>
<dbReference type="AlphaFoldDB" id="A0A653DA31"/>
<dbReference type="Proteomes" id="UP000410492">
    <property type="component" value="Unassembled WGS sequence"/>
</dbReference>
<evidence type="ECO:0000313" key="2">
    <source>
        <dbReference type="Proteomes" id="UP000410492"/>
    </source>
</evidence>
<dbReference type="EMBL" id="CAACVG010010957">
    <property type="protein sequence ID" value="VEN57045.1"/>
    <property type="molecule type" value="Genomic_DNA"/>
</dbReference>
<name>A0A653DA31_CALMS</name>